<dbReference type="InterPro" id="IPR050922">
    <property type="entry name" value="LytR/CpsA/Psr_CW_biosynth"/>
</dbReference>
<dbReference type="PANTHER" id="PTHR33392:SF6">
    <property type="entry name" value="POLYISOPRENYL-TEICHOIC ACID--PEPTIDOGLYCAN TEICHOIC ACID TRANSFERASE TAGU"/>
    <property type="match status" value="1"/>
</dbReference>
<keyword evidence="2" id="KW-1133">Transmembrane helix</keyword>
<reference evidence="4 5" key="1">
    <citation type="journal article" date="2016" name="Nat. Commun.">
        <title>Thousands of microbial genomes shed light on interconnected biogeochemical processes in an aquifer system.</title>
        <authorList>
            <person name="Anantharaman K."/>
            <person name="Brown C.T."/>
            <person name="Hug L.A."/>
            <person name="Sharon I."/>
            <person name="Castelle C.J."/>
            <person name="Probst A.J."/>
            <person name="Thomas B.C."/>
            <person name="Singh A."/>
            <person name="Wilkins M.J."/>
            <person name="Karaoz U."/>
            <person name="Brodie E.L."/>
            <person name="Williams K.H."/>
            <person name="Hubbard S.S."/>
            <person name="Banfield J.F."/>
        </authorList>
    </citation>
    <scope>NUCLEOTIDE SEQUENCE [LARGE SCALE GENOMIC DNA]</scope>
</reference>
<name>A0A1G2PE13_9BACT</name>
<keyword evidence="2" id="KW-0472">Membrane</keyword>
<sequence>MRFAIKLALRIIILGLFMGAFSWLVLGSTRSFDLRGNTATGIINAVKTFAAVPFVSEKKLSGEDNLRVNALILGESGPGYESPLLTDTILVASINTQTKELALISIPRDLLIQIPGSKLVSRINTLYLMKKQADEMASIDDFNKHAEYIKSKVEEITGLEIPYVVLINVSGFESAIEALGGINVYVDHDIVDPQFPTTGYGHEYFSLEKGWRFMDGATAQKYVRTRHDIRGDFGRMERQQQVVGAIINKARGLNLILDFSKIFSLVSTLGNNIQTNADTGEIKRTWSFSKNIDVNKIKNLAIDGGRPDSLLTDYRPYLGTGVASTLVPRAGIFNYSEIQNAISSLLR</sequence>
<evidence type="ECO:0000313" key="5">
    <source>
        <dbReference type="Proteomes" id="UP000178869"/>
    </source>
</evidence>
<protein>
    <recommendedName>
        <fullName evidence="3">Cell envelope-related transcriptional attenuator domain-containing protein</fullName>
    </recommendedName>
</protein>
<accession>A0A1G2PE13</accession>
<evidence type="ECO:0000256" key="2">
    <source>
        <dbReference type="SAM" id="Phobius"/>
    </source>
</evidence>
<dbReference type="EMBL" id="MHSR01000013">
    <property type="protein sequence ID" value="OHA46580.1"/>
    <property type="molecule type" value="Genomic_DNA"/>
</dbReference>
<dbReference type="AlphaFoldDB" id="A0A1G2PE13"/>
<gene>
    <name evidence="4" type="ORF">A2828_01585</name>
</gene>
<dbReference type="Pfam" id="PF03816">
    <property type="entry name" value="LytR_cpsA_psr"/>
    <property type="match status" value="1"/>
</dbReference>
<organism evidence="4 5">
    <name type="scientific">Candidatus Terrybacteria bacterium RIFCSPHIGHO2_01_FULL_43_35</name>
    <dbReference type="NCBI Taxonomy" id="1802361"/>
    <lineage>
        <taxon>Bacteria</taxon>
        <taxon>Candidatus Terryibacteriota</taxon>
    </lineage>
</organism>
<proteinExistence type="inferred from homology"/>
<feature type="domain" description="Cell envelope-related transcriptional attenuator" evidence="3">
    <location>
        <begin position="86"/>
        <end position="250"/>
    </location>
</feature>
<comment type="similarity">
    <text evidence="1">Belongs to the LytR/CpsA/Psr (LCP) family.</text>
</comment>
<evidence type="ECO:0000313" key="4">
    <source>
        <dbReference type="EMBL" id="OHA46580.1"/>
    </source>
</evidence>
<dbReference type="PANTHER" id="PTHR33392">
    <property type="entry name" value="POLYISOPRENYL-TEICHOIC ACID--PEPTIDOGLYCAN TEICHOIC ACID TRANSFERASE TAGU"/>
    <property type="match status" value="1"/>
</dbReference>
<dbReference type="InterPro" id="IPR004474">
    <property type="entry name" value="LytR_CpsA_psr"/>
</dbReference>
<dbReference type="Proteomes" id="UP000178869">
    <property type="component" value="Unassembled WGS sequence"/>
</dbReference>
<evidence type="ECO:0000256" key="1">
    <source>
        <dbReference type="ARBA" id="ARBA00006068"/>
    </source>
</evidence>
<dbReference type="NCBIfam" id="TIGR00350">
    <property type="entry name" value="lytR_cpsA_psr"/>
    <property type="match status" value="1"/>
</dbReference>
<feature type="transmembrane region" description="Helical" evidence="2">
    <location>
        <begin position="7"/>
        <end position="26"/>
    </location>
</feature>
<dbReference type="Gene3D" id="3.40.630.190">
    <property type="entry name" value="LCP protein"/>
    <property type="match status" value="1"/>
</dbReference>
<comment type="caution">
    <text evidence="4">The sequence shown here is derived from an EMBL/GenBank/DDBJ whole genome shotgun (WGS) entry which is preliminary data.</text>
</comment>
<keyword evidence="2" id="KW-0812">Transmembrane</keyword>
<evidence type="ECO:0000259" key="3">
    <source>
        <dbReference type="Pfam" id="PF03816"/>
    </source>
</evidence>